<dbReference type="InterPro" id="IPR037069">
    <property type="entry name" value="AcylCoA_DH/ox_N_sf"/>
</dbReference>
<evidence type="ECO:0000259" key="3">
    <source>
        <dbReference type="Pfam" id="PF08028"/>
    </source>
</evidence>
<dbReference type="InterPro" id="IPR013786">
    <property type="entry name" value="AcylCoA_DH/ox_N"/>
</dbReference>
<dbReference type="Pfam" id="PF08028">
    <property type="entry name" value="Acyl-CoA_dh_2"/>
    <property type="match status" value="1"/>
</dbReference>
<dbReference type="PANTHER" id="PTHR43884">
    <property type="entry name" value="ACYL-COA DEHYDROGENASE"/>
    <property type="match status" value="1"/>
</dbReference>
<evidence type="ECO:0000313" key="5">
    <source>
        <dbReference type="Proteomes" id="UP001597182"/>
    </source>
</evidence>
<dbReference type="InterPro" id="IPR046373">
    <property type="entry name" value="Acyl-CoA_Oxase/DH_mid-dom_sf"/>
</dbReference>
<proteinExistence type="predicted"/>
<accession>A0ABW3VQG1</accession>
<comment type="caution">
    <text evidence="4">The sequence shown here is derived from an EMBL/GenBank/DDBJ whole genome shotgun (WGS) entry which is preliminary data.</text>
</comment>
<dbReference type="EMBL" id="JBHTMB010000287">
    <property type="protein sequence ID" value="MFD1237412.1"/>
    <property type="molecule type" value="Genomic_DNA"/>
</dbReference>
<dbReference type="SUPFAM" id="SSF56645">
    <property type="entry name" value="Acyl-CoA dehydrogenase NM domain-like"/>
    <property type="match status" value="1"/>
</dbReference>
<dbReference type="PANTHER" id="PTHR43884:SF12">
    <property type="entry name" value="ISOVALERYL-COA DEHYDROGENASE, MITOCHONDRIAL-RELATED"/>
    <property type="match status" value="1"/>
</dbReference>
<keyword evidence="1" id="KW-0560">Oxidoreductase</keyword>
<name>A0ABW3VQG1_9PSEU</name>
<reference evidence="5" key="1">
    <citation type="journal article" date="2019" name="Int. J. Syst. Evol. Microbiol.">
        <title>The Global Catalogue of Microorganisms (GCM) 10K type strain sequencing project: providing services to taxonomists for standard genome sequencing and annotation.</title>
        <authorList>
            <consortium name="The Broad Institute Genomics Platform"/>
            <consortium name="The Broad Institute Genome Sequencing Center for Infectious Disease"/>
            <person name="Wu L."/>
            <person name="Ma J."/>
        </authorList>
    </citation>
    <scope>NUCLEOTIDE SEQUENCE [LARGE SCALE GENOMIC DNA]</scope>
    <source>
        <strain evidence="5">CCUG 49018</strain>
    </source>
</reference>
<feature type="domain" description="Acyl-CoA dehydrogenase C-terminal" evidence="3">
    <location>
        <begin position="236"/>
        <end position="363"/>
    </location>
</feature>
<dbReference type="Proteomes" id="UP001597182">
    <property type="component" value="Unassembled WGS sequence"/>
</dbReference>
<dbReference type="PIRSF" id="PIRSF016578">
    <property type="entry name" value="HsaA"/>
    <property type="match status" value="1"/>
</dbReference>
<sequence>MSLVEVAREVAPQLAADADEGSHLRRIPDATWKLLVESGLLRGLQPARWGGGEVPLVEFLDAVMEVGRTSPSAGWVLGVMGVHPWQLGLFGEQTQQEMWGEDPKRIPSSSYAPTGRAERVDGGYRVTGRWSFSSGCDHGAGAMLGVATGSRTVDGAELPELRSVLLMPGQYTIDDNWHTAGMRATGSKDIVVENAFVPDHRTQSHLDYQLGLPLPGQEGNGGPLYRMPWSVMFNFVLAASVLGAARGFVELWSKLTATRFSGLGVPMNTEPLIRLRLAEASWQLDAAELKLRRDSAQLYEAAAAGKRCTPEQIAFIRWNANHGSEIVGDAVTTLYRASSGRSVFVDHPLHRPFQDVQAMLGHTYLWADPHGLAYAGSKLGVELKIAGV</sequence>
<dbReference type="Gene3D" id="1.20.140.10">
    <property type="entry name" value="Butyryl-CoA Dehydrogenase, subunit A, domain 3"/>
    <property type="match status" value="1"/>
</dbReference>
<dbReference type="InterPro" id="IPR013107">
    <property type="entry name" value="Acyl-CoA_DH_C"/>
</dbReference>
<dbReference type="InterPro" id="IPR036250">
    <property type="entry name" value="AcylCo_DH-like_C"/>
</dbReference>
<feature type="domain" description="Acyl-CoA dehydrogenase/oxidase N-terminal" evidence="2">
    <location>
        <begin position="7"/>
        <end position="99"/>
    </location>
</feature>
<evidence type="ECO:0000259" key="2">
    <source>
        <dbReference type="Pfam" id="PF02771"/>
    </source>
</evidence>
<evidence type="ECO:0000313" key="4">
    <source>
        <dbReference type="EMBL" id="MFD1237412.1"/>
    </source>
</evidence>
<dbReference type="Pfam" id="PF02771">
    <property type="entry name" value="Acyl-CoA_dh_N"/>
    <property type="match status" value="1"/>
</dbReference>
<dbReference type="Gene3D" id="1.10.540.10">
    <property type="entry name" value="Acyl-CoA dehydrogenase/oxidase, N-terminal domain"/>
    <property type="match status" value="1"/>
</dbReference>
<keyword evidence="5" id="KW-1185">Reference proteome</keyword>
<evidence type="ECO:0000256" key="1">
    <source>
        <dbReference type="ARBA" id="ARBA00023002"/>
    </source>
</evidence>
<gene>
    <name evidence="4" type="ORF">ACFQ34_29365</name>
</gene>
<dbReference type="RefSeq" id="WP_379653302.1">
    <property type="nucleotide sequence ID" value="NZ_JBHTMB010000287.1"/>
</dbReference>
<dbReference type="SUPFAM" id="SSF47203">
    <property type="entry name" value="Acyl-CoA dehydrogenase C-terminal domain-like"/>
    <property type="match status" value="1"/>
</dbReference>
<organism evidence="4 5">
    <name type="scientific">Pseudonocardia benzenivorans</name>
    <dbReference type="NCBI Taxonomy" id="228005"/>
    <lineage>
        <taxon>Bacteria</taxon>
        <taxon>Bacillati</taxon>
        <taxon>Actinomycetota</taxon>
        <taxon>Actinomycetes</taxon>
        <taxon>Pseudonocardiales</taxon>
        <taxon>Pseudonocardiaceae</taxon>
        <taxon>Pseudonocardia</taxon>
    </lineage>
</organism>
<dbReference type="InterPro" id="IPR009100">
    <property type="entry name" value="AcylCoA_DH/oxidase_NM_dom_sf"/>
</dbReference>
<dbReference type="Gene3D" id="2.40.110.10">
    <property type="entry name" value="Butyryl-CoA Dehydrogenase, subunit A, domain 2"/>
    <property type="match status" value="1"/>
</dbReference>
<protein>
    <submittedName>
        <fullName evidence="4">Acyl-CoA dehydrogenase family protein</fullName>
    </submittedName>
</protein>